<dbReference type="GO" id="GO:0003723">
    <property type="term" value="F:RNA binding"/>
    <property type="evidence" value="ECO:0007669"/>
    <property type="project" value="UniProtKB-KW"/>
</dbReference>
<gene>
    <name evidence="11" type="ORF">C4K68_27365</name>
</gene>
<comment type="catalytic activity">
    <reaction evidence="9">
        <text>a uridine in RNA = a pseudouridine in RNA</text>
        <dbReference type="Rhea" id="RHEA:48348"/>
        <dbReference type="Rhea" id="RHEA-COMP:12068"/>
        <dbReference type="Rhea" id="RHEA-COMP:12069"/>
        <dbReference type="ChEBI" id="CHEBI:65314"/>
        <dbReference type="ChEBI" id="CHEBI:65315"/>
    </reaction>
</comment>
<dbReference type="Gene3D" id="3.10.290.10">
    <property type="entry name" value="RNA-binding S4 domain"/>
    <property type="match status" value="1"/>
</dbReference>
<feature type="domain" description="RNA-binding S4" evidence="10">
    <location>
        <begin position="24"/>
        <end position="83"/>
    </location>
</feature>
<evidence type="ECO:0000256" key="8">
    <source>
        <dbReference type="PROSITE-ProRule" id="PRU00182"/>
    </source>
</evidence>
<evidence type="ECO:0000313" key="11">
    <source>
        <dbReference type="EMBL" id="PPC74130.1"/>
    </source>
</evidence>
<dbReference type="PROSITE" id="PS01129">
    <property type="entry name" value="PSI_RLU"/>
    <property type="match status" value="1"/>
</dbReference>
<evidence type="ECO:0000256" key="7">
    <source>
        <dbReference type="PIRSR" id="PIRSR606225-1"/>
    </source>
</evidence>
<dbReference type="Pfam" id="PF01479">
    <property type="entry name" value="S4"/>
    <property type="match status" value="1"/>
</dbReference>
<name>A0A2S5KH92_9PROT</name>
<organism evidence="11 12">
    <name type="scientific">Proteobacteria bacterium 228</name>
    <dbReference type="NCBI Taxonomy" id="2083153"/>
    <lineage>
        <taxon>Bacteria</taxon>
        <taxon>Pseudomonadati</taxon>
        <taxon>Pseudomonadota</taxon>
    </lineage>
</organism>
<dbReference type="InterPro" id="IPR050188">
    <property type="entry name" value="RluA_PseudoU_synthase"/>
</dbReference>
<accession>A0A2S5KH92</accession>
<dbReference type="SUPFAM" id="SSF55174">
    <property type="entry name" value="Alpha-L RNA-binding motif"/>
    <property type="match status" value="1"/>
</dbReference>
<dbReference type="EMBL" id="PRLP01000167">
    <property type="protein sequence ID" value="PPC74130.1"/>
    <property type="molecule type" value="Genomic_DNA"/>
</dbReference>
<evidence type="ECO:0000259" key="10">
    <source>
        <dbReference type="SMART" id="SM00363"/>
    </source>
</evidence>
<feature type="active site" evidence="7">
    <location>
        <position position="147"/>
    </location>
</feature>
<dbReference type="Proteomes" id="UP000238196">
    <property type="component" value="Unassembled WGS sequence"/>
</dbReference>
<keyword evidence="5 8" id="KW-0694">RNA-binding</keyword>
<dbReference type="GO" id="GO:0000455">
    <property type="term" value="P:enzyme-directed rRNA pseudouridine synthesis"/>
    <property type="evidence" value="ECO:0007669"/>
    <property type="project" value="UniProtKB-ARBA"/>
</dbReference>
<sequence>MSDQQKPSSAQVQWLTISIDYQGQRLDNFLLAMLKGVPKTRIYSMMRKGEIRINRKRVKPDYRVVGGEELRLPPVRLPERDAPPPVSAGLGRKIEDAILYEDDALMVINKPSGLAVHGGSGISLGLIESLRQLRPQLKMLELVHRLDRDTSGCILVAKKRSALRALHEALRDGGVDKVYHALVQGRWPSRHQHVNAPLKKNELRSGERVVRVDADGKPSLTEFKVLRRFASYTLIEAKPITGRTHQIRVHSQFAGHPIIGDDKYGVDEVNKAAKQYGLNRLFLHAAKLTFRHPVSGEVVSVKAEYDAELHAVIDMLSAEIISAE</sequence>
<dbReference type="PROSITE" id="PS50889">
    <property type="entry name" value="S4"/>
    <property type="match status" value="1"/>
</dbReference>
<dbReference type="Pfam" id="PF00849">
    <property type="entry name" value="PseudoU_synth_2"/>
    <property type="match status" value="1"/>
</dbReference>
<comment type="similarity">
    <text evidence="3 9">Belongs to the pseudouridine synthase RluA family.</text>
</comment>
<dbReference type="InterPro" id="IPR006145">
    <property type="entry name" value="PsdUridine_synth_RsuA/RluA"/>
</dbReference>
<dbReference type="PANTHER" id="PTHR21600">
    <property type="entry name" value="MITOCHONDRIAL RNA PSEUDOURIDINE SYNTHASE"/>
    <property type="match status" value="1"/>
</dbReference>
<comment type="catalytic activity">
    <reaction evidence="1">
        <text>uridine(955/2504/2580) in 23S rRNA = pseudouridine(955/2504/2580) in 23S rRNA</text>
        <dbReference type="Rhea" id="RHEA:42528"/>
        <dbReference type="Rhea" id="RHEA-COMP:10099"/>
        <dbReference type="Rhea" id="RHEA-COMP:10100"/>
        <dbReference type="ChEBI" id="CHEBI:65314"/>
        <dbReference type="ChEBI" id="CHEBI:65315"/>
        <dbReference type="EC" id="5.4.99.24"/>
    </reaction>
</comment>
<evidence type="ECO:0000313" key="12">
    <source>
        <dbReference type="Proteomes" id="UP000238196"/>
    </source>
</evidence>
<dbReference type="InterPro" id="IPR020103">
    <property type="entry name" value="PsdUridine_synth_cat_dom_sf"/>
</dbReference>
<dbReference type="CDD" id="cd02869">
    <property type="entry name" value="PseudoU_synth_RluA_like"/>
    <property type="match status" value="1"/>
</dbReference>
<protein>
    <recommendedName>
        <fullName evidence="9">Pseudouridine synthase</fullName>
        <ecNumber evidence="9">5.4.99.-</ecNumber>
    </recommendedName>
</protein>
<dbReference type="OrthoDB" id="9807829at2"/>
<dbReference type="NCBIfam" id="NF008249">
    <property type="entry name" value="PRK11025.1"/>
    <property type="match status" value="1"/>
</dbReference>
<comment type="function">
    <text evidence="2">Responsible for synthesis of pseudouridine from uracil at positions 955, 2504 and 2580 in 23S ribosomal RNA.</text>
</comment>
<dbReference type="InterPro" id="IPR002942">
    <property type="entry name" value="S4_RNA-bd"/>
</dbReference>
<dbReference type="SUPFAM" id="SSF55120">
    <property type="entry name" value="Pseudouridine synthase"/>
    <property type="match status" value="1"/>
</dbReference>
<evidence type="ECO:0000256" key="6">
    <source>
        <dbReference type="ARBA" id="ARBA00023235"/>
    </source>
</evidence>
<proteinExistence type="inferred from homology"/>
<keyword evidence="4" id="KW-0698">rRNA processing</keyword>
<dbReference type="CDD" id="cd00165">
    <property type="entry name" value="S4"/>
    <property type="match status" value="1"/>
</dbReference>
<evidence type="ECO:0000256" key="5">
    <source>
        <dbReference type="ARBA" id="ARBA00022884"/>
    </source>
</evidence>
<dbReference type="AlphaFoldDB" id="A0A2S5KH92"/>
<dbReference type="Gene3D" id="3.30.2350.10">
    <property type="entry name" value="Pseudouridine synthase"/>
    <property type="match status" value="1"/>
</dbReference>
<keyword evidence="6 9" id="KW-0413">Isomerase</keyword>
<dbReference type="InterPro" id="IPR006225">
    <property type="entry name" value="PsdUridine_synth_RluC/D"/>
</dbReference>
<dbReference type="InterPro" id="IPR006224">
    <property type="entry name" value="PsdUridine_synth_RluA-like_CS"/>
</dbReference>
<dbReference type="SMART" id="SM00363">
    <property type="entry name" value="S4"/>
    <property type="match status" value="1"/>
</dbReference>
<evidence type="ECO:0000256" key="3">
    <source>
        <dbReference type="ARBA" id="ARBA00010876"/>
    </source>
</evidence>
<dbReference type="GO" id="GO:0160141">
    <property type="term" value="F:23S rRNA pseudouridine(955/2504/2580) synthase activity"/>
    <property type="evidence" value="ECO:0007669"/>
    <property type="project" value="UniProtKB-EC"/>
</dbReference>
<evidence type="ECO:0000256" key="9">
    <source>
        <dbReference type="RuleBase" id="RU362028"/>
    </source>
</evidence>
<evidence type="ECO:0000256" key="2">
    <source>
        <dbReference type="ARBA" id="ARBA00002876"/>
    </source>
</evidence>
<evidence type="ECO:0000256" key="1">
    <source>
        <dbReference type="ARBA" id="ARBA00000381"/>
    </source>
</evidence>
<dbReference type="NCBIfam" id="TIGR00005">
    <property type="entry name" value="rluA_subfam"/>
    <property type="match status" value="1"/>
</dbReference>
<comment type="caution">
    <text evidence="11">The sequence shown here is derived from an EMBL/GenBank/DDBJ whole genome shotgun (WGS) entry which is preliminary data.</text>
</comment>
<dbReference type="InterPro" id="IPR036986">
    <property type="entry name" value="S4_RNA-bd_sf"/>
</dbReference>
<dbReference type="EC" id="5.4.99.-" evidence="9"/>
<reference evidence="11 12" key="1">
    <citation type="submission" date="2018-02" db="EMBL/GenBank/DDBJ databases">
        <title>novel marine gammaproteobacteria from coastal saline agro ecosystem.</title>
        <authorList>
            <person name="Krishnan R."/>
            <person name="Ramesh Kumar N."/>
        </authorList>
    </citation>
    <scope>NUCLEOTIDE SEQUENCE [LARGE SCALE GENOMIC DNA]</scope>
    <source>
        <strain evidence="11 12">228</strain>
    </source>
</reference>
<evidence type="ECO:0000256" key="4">
    <source>
        <dbReference type="ARBA" id="ARBA00022552"/>
    </source>
</evidence>
<dbReference type="PANTHER" id="PTHR21600:SF92">
    <property type="entry name" value="RIBOSOMAL LARGE SUBUNIT PSEUDOURIDINE SYNTHASE C"/>
    <property type="match status" value="1"/>
</dbReference>